<dbReference type="AlphaFoldDB" id="N6ZUZ6"/>
<evidence type="ECO:0000259" key="1">
    <source>
        <dbReference type="Pfam" id="PF13304"/>
    </source>
</evidence>
<dbReference type="EMBL" id="AMXF01000019">
    <property type="protein sequence ID" value="ENO98183.1"/>
    <property type="molecule type" value="Genomic_DNA"/>
</dbReference>
<name>N6ZUZ6_9RHOO</name>
<proteinExistence type="predicted"/>
<dbReference type="Proteomes" id="UP000013047">
    <property type="component" value="Unassembled WGS sequence"/>
</dbReference>
<comment type="caution">
    <text evidence="3">The sequence shown here is derived from an EMBL/GenBank/DDBJ whole genome shotgun (WGS) entry which is preliminary data.</text>
</comment>
<dbReference type="Gene3D" id="3.40.50.300">
    <property type="entry name" value="P-loop containing nucleotide triphosphate hydrolases"/>
    <property type="match status" value="2"/>
</dbReference>
<evidence type="ECO:0000313" key="4">
    <source>
        <dbReference type="Proteomes" id="UP000013047"/>
    </source>
</evidence>
<dbReference type="InterPro" id="IPR038729">
    <property type="entry name" value="Rad50/SbcC_AAA"/>
</dbReference>
<protein>
    <submittedName>
        <fullName evidence="3">Uncharacterized protein</fullName>
    </submittedName>
</protein>
<accession>N6ZUZ6</accession>
<dbReference type="InterPro" id="IPR027417">
    <property type="entry name" value="P-loop_NTPase"/>
</dbReference>
<dbReference type="RefSeq" id="WP_004357874.1">
    <property type="nucleotide sequence ID" value="NZ_AMXF01000019.1"/>
</dbReference>
<dbReference type="InterPro" id="IPR003959">
    <property type="entry name" value="ATPase_AAA_core"/>
</dbReference>
<feature type="domain" description="ATPase AAA-type core" evidence="1">
    <location>
        <begin position="166"/>
        <end position="312"/>
    </location>
</feature>
<evidence type="ECO:0000313" key="3">
    <source>
        <dbReference type="EMBL" id="ENO98183.1"/>
    </source>
</evidence>
<keyword evidence="4" id="KW-1185">Reference proteome</keyword>
<organism evidence="3 4">
    <name type="scientific">Thauera phenylacetica B4P</name>
    <dbReference type="NCBI Taxonomy" id="1234382"/>
    <lineage>
        <taxon>Bacteria</taxon>
        <taxon>Pseudomonadati</taxon>
        <taxon>Pseudomonadota</taxon>
        <taxon>Betaproteobacteria</taxon>
        <taxon>Rhodocyclales</taxon>
        <taxon>Zoogloeaceae</taxon>
        <taxon>Thauera</taxon>
    </lineage>
</organism>
<dbReference type="Pfam" id="PF13476">
    <property type="entry name" value="AAA_23"/>
    <property type="match status" value="1"/>
</dbReference>
<dbReference type="Pfam" id="PF13304">
    <property type="entry name" value="AAA_21"/>
    <property type="match status" value="1"/>
</dbReference>
<dbReference type="GO" id="GO:0006302">
    <property type="term" value="P:double-strand break repair"/>
    <property type="evidence" value="ECO:0007669"/>
    <property type="project" value="InterPro"/>
</dbReference>
<dbReference type="PANTHER" id="PTHR32182:SF23">
    <property type="entry name" value="ATP BINDING PROTEIN"/>
    <property type="match status" value="1"/>
</dbReference>
<dbReference type="GO" id="GO:0005524">
    <property type="term" value="F:ATP binding"/>
    <property type="evidence" value="ECO:0007669"/>
    <property type="project" value="InterPro"/>
</dbReference>
<gene>
    <name evidence="3" type="ORF">C667_05085</name>
</gene>
<dbReference type="OrthoDB" id="3322489at2"/>
<evidence type="ECO:0000259" key="2">
    <source>
        <dbReference type="Pfam" id="PF13476"/>
    </source>
</evidence>
<sequence>MLKSLHLSGVGPAREFGPVEFAPRLNFITGDNGLGKSFVLDAAWWVLTRTWARGSEAVPQRDAKRASIAYAYTKSTRGDFVEQSVYSRLDQAWPVKQGRPPIPGAVIYAGVDGSFSAWDPARNYWSDKEALASERLRAFNFTPGQVWTGLQGPSGITHCNGLIQDWVLWQKSGDPAFDDLVKVLDALSPSINEKLAPGKPVRIGLDVTDYPSLRMPYGQDVALIHASAGMRRIAALAYLLVWTWREHRLACEQTGRKPAKEIIFLIDEIECHLHPQWQRRIVPALLHVMKALTGKNVPVQVLVATHSPLVLASAEPSFDPSQDAVFTIGLREGQAVIARDSWAKQGDVVNWLVSDAFGLQQARSVEAEEAIEAAEAWMRGERDALPAHLANERAIHRALEHVLPGGDHFWPRWIVWVESRKTVQRGGGL</sequence>
<feature type="domain" description="Rad50/SbcC-type AAA" evidence="2">
    <location>
        <begin position="4"/>
        <end position="53"/>
    </location>
</feature>
<dbReference type="GO" id="GO:0016887">
    <property type="term" value="F:ATP hydrolysis activity"/>
    <property type="evidence" value="ECO:0007669"/>
    <property type="project" value="InterPro"/>
</dbReference>
<dbReference type="SUPFAM" id="SSF52540">
    <property type="entry name" value="P-loop containing nucleoside triphosphate hydrolases"/>
    <property type="match status" value="1"/>
</dbReference>
<reference evidence="3 4" key="1">
    <citation type="submission" date="2012-09" db="EMBL/GenBank/DDBJ databases">
        <title>Draft Genome Sequences of 6 Strains from Genus Thauera.</title>
        <authorList>
            <person name="Liu B."/>
            <person name="Shapleigh J.P."/>
            <person name="Frostegard A.H."/>
        </authorList>
    </citation>
    <scope>NUCLEOTIDE SEQUENCE [LARGE SCALE GENOMIC DNA]</scope>
    <source>
        <strain evidence="3 4">B4P</strain>
    </source>
</reference>
<dbReference type="GO" id="GO:0000731">
    <property type="term" value="P:DNA synthesis involved in DNA repair"/>
    <property type="evidence" value="ECO:0007669"/>
    <property type="project" value="TreeGrafter"/>
</dbReference>
<dbReference type="PANTHER" id="PTHR32182">
    <property type="entry name" value="DNA REPLICATION AND REPAIR PROTEIN RECF"/>
    <property type="match status" value="1"/>
</dbReference>